<evidence type="ECO:0000313" key="4">
    <source>
        <dbReference type="Proteomes" id="UP000324897"/>
    </source>
</evidence>
<sequence length="465" mass="52639">MQKSRRKTFRWQRPGQSRNPPASPARHAAGRMTDHSPAPPSPRSKPSWVLLDRFVHRSRRRRGVYSGDPTTSATSDDCTGRPVRVSLRSAAPPAVSRLYLHWTGRPPLTNVTDPTAVAAHRHAVLFRLTVPVGDPEWLHAYCCFPVDYFVYSASPAASPPSLTRLPPCFEGGFVNPMLDKPFRPYRNQQQRCMMDQDMAILCHGDGGEFTVADLTCRSPREVELCVLHHTPRTSNGIVPMQMRWRVQKIPVPSDMKIDPSLWTTDAIFPLDGCLCWVDVLLANNDSNSTEHQQLHLAATTYIDADSPDPFRHVSVTDAGIVKLVCIFTKDSSLSNNFTIITWSFDIRKGSWTKDCSNTVDDAEFFGMFDAARSSGLPRVTPSFPVVSLADPDVVCFMLEEELEDHSVYWMIEVNMRNKVLQSTARYMREEEEEGYYPGKPRRKFYGHYFIPSNFLSYLSQDGCTR</sequence>
<dbReference type="Gramene" id="TVT99921">
    <property type="protein sequence ID" value="TVT99921"/>
    <property type="gene ID" value="EJB05_54683"/>
</dbReference>
<feature type="compositionally biased region" description="Polar residues" evidence="1">
    <location>
        <begin position="68"/>
        <end position="77"/>
    </location>
</feature>
<dbReference type="InterPro" id="IPR011676">
    <property type="entry name" value="DUF1618"/>
</dbReference>
<feature type="region of interest" description="Disordered" evidence="1">
    <location>
        <begin position="1"/>
        <end position="47"/>
    </location>
</feature>
<keyword evidence="4" id="KW-1185">Reference proteome</keyword>
<feature type="non-terminal residue" evidence="3">
    <location>
        <position position="1"/>
    </location>
</feature>
<dbReference type="EMBL" id="RWGY01000657">
    <property type="protein sequence ID" value="TVT99921.1"/>
    <property type="molecule type" value="Genomic_DNA"/>
</dbReference>
<name>A0A5J9SLQ3_9POAL</name>
<dbReference type="PANTHER" id="PTHR33074">
    <property type="entry name" value="EXPRESSED PROTEIN-RELATED"/>
    <property type="match status" value="1"/>
</dbReference>
<protein>
    <recommendedName>
        <fullName evidence="2">DUF1618 domain-containing protein</fullName>
    </recommendedName>
</protein>
<dbReference type="PANTHER" id="PTHR33074:SF79">
    <property type="entry name" value="EXPRESSED PROTEIN"/>
    <property type="match status" value="1"/>
</dbReference>
<feature type="compositionally biased region" description="Basic residues" evidence="1">
    <location>
        <begin position="1"/>
        <end position="10"/>
    </location>
</feature>
<dbReference type="OrthoDB" id="692586at2759"/>
<proteinExistence type="predicted"/>
<organism evidence="3 4">
    <name type="scientific">Eragrostis curvula</name>
    <name type="common">weeping love grass</name>
    <dbReference type="NCBI Taxonomy" id="38414"/>
    <lineage>
        <taxon>Eukaryota</taxon>
        <taxon>Viridiplantae</taxon>
        <taxon>Streptophyta</taxon>
        <taxon>Embryophyta</taxon>
        <taxon>Tracheophyta</taxon>
        <taxon>Spermatophyta</taxon>
        <taxon>Magnoliopsida</taxon>
        <taxon>Liliopsida</taxon>
        <taxon>Poales</taxon>
        <taxon>Poaceae</taxon>
        <taxon>PACMAD clade</taxon>
        <taxon>Chloridoideae</taxon>
        <taxon>Eragrostideae</taxon>
        <taxon>Eragrostidinae</taxon>
        <taxon>Eragrostis</taxon>
    </lineage>
</organism>
<dbReference type="Proteomes" id="UP000324897">
    <property type="component" value="Unassembled WGS sequence"/>
</dbReference>
<evidence type="ECO:0000256" key="1">
    <source>
        <dbReference type="SAM" id="MobiDB-lite"/>
    </source>
</evidence>
<dbReference type="Pfam" id="PF07762">
    <property type="entry name" value="DUF1618"/>
    <property type="match status" value="1"/>
</dbReference>
<feature type="domain" description="DUF1618" evidence="2">
    <location>
        <begin position="303"/>
        <end position="395"/>
    </location>
</feature>
<accession>A0A5J9SLQ3</accession>
<comment type="caution">
    <text evidence="3">The sequence shown here is derived from an EMBL/GenBank/DDBJ whole genome shotgun (WGS) entry which is preliminary data.</text>
</comment>
<evidence type="ECO:0000313" key="3">
    <source>
        <dbReference type="EMBL" id="TVT99921.1"/>
    </source>
</evidence>
<feature type="region of interest" description="Disordered" evidence="1">
    <location>
        <begin position="61"/>
        <end position="81"/>
    </location>
</feature>
<gene>
    <name evidence="3" type="ORF">EJB05_54683</name>
</gene>
<evidence type="ECO:0000259" key="2">
    <source>
        <dbReference type="Pfam" id="PF07762"/>
    </source>
</evidence>
<dbReference type="AlphaFoldDB" id="A0A5J9SLQ3"/>
<reference evidence="3 4" key="1">
    <citation type="journal article" date="2019" name="Sci. Rep.">
        <title>A high-quality genome of Eragrostis curvula grass provides insights into Poaceae evolution and supports new strategies to enhance forage quality.</title>
        <authorList>
            <person name="Carballo J."/>
            <person name="Santos B.A.C.M."/>
            <person name="Zappacosta D."/>
            <person name="Garbus I."/>
            <person name="Selva J.P."/>
            <person name="Gallo C.A."/>
            <person name="Diaz A."/>
            <person name="Albertini E."/>
            <person name="Caccamo M."/>
            <person name="Echenique V."/>
        </authorList>
    </citation>
    <scope>NUCLEOTIDE SEQUENCE [LARGE SCALE GENOMIC DNA]</scope>
    <source>
        <strain evidence="4">cv. Victoria</strain>
        <tissue evidence="3">Leaf</tissue>
    </source>
</reference>